<reference evidence="10 11" key="1">
    <citation type="submission" date="2019-09" db="EMBL/GenBank/DDBJ databases">
        <title>Bird 10,000 Genomes (B10K) Project - Family phase.</title>
        <authorList>
            <person name="Zhang G."/>
        </authorList>
    </citation>
    <scope>NUCLEOTIDE SEQUENCE [LARGE SCALE GENOMIC DNA]</scope>
    <source>
        <strain evidence="10">B10K-DU-001-67</strain>
        <tissue evidence="10">Muscle</tissue>
    </source>
</reference>
<dbReference type="PANTHER" id="PTHR41694">
    <property type="entry name" value="ENDOGENOUS RETROVIRUS GROUP K MEMBER POL PROTEIN"/>
    <property type="match status" value="1"/>
</dbReference>
<dbReference type="SUPFAM" id="SSF56672">
    <property type="entry name" value="DNA/RNA polymerases"/>
    <property type="match status" value="1"/>
</dbReference>
<evidence type="ECO:0000256" key="8">
    <source>
        <dbReference type="PROSITE-ProRule" id="PRU00450"/>
    </source>
</evidence>
<protein>
    <submittedName>
        <fullName evidence="10">POK7 protein</fullName>
    </submittedName>
</protein>
<dbReference type="AlphaFoldDB" id="A0A7L4DZ25"/>
<dbReference type="GO" id="GO:0008270">
    <property type="term" value="F:zinc ion binding"/>
    <property type="evidence" value="ECO:0007669"/>
    <property type="project" value="UniProtKB-KW"/>
</dbReference>
<feature type="non-terminal residue" evidence="10">
    <location>
        <position position="91"/>
    </location>
</feature>
<dbReference type="Proteomes" id="UP000585317">
    <property type="component" value="Unassembled WGS sequence"/>
</dbReference>
<dbReference type="InterPro" id="IPR017856">
    <property type="entry name" value="Integrase-like_N"/>
</dbReference>
<feature type="domain" description="Integrase-type" evidence="9">
    <location>
        <begin position="46"/>
        <end position="87"/>
    </location>
</feature>
<evidence type="ECO:0000256" key="7">
    <source>
        <dbReference type="ARBA" id="ARBA00022918"/>
    </source>
</evidence>
<proteinExistence type="predicted"/>
<dbReference type="GO" id="GO:0004519">
    <property type="term" value="F:endonuclease activity"/>
    <property type="evidence" value="ECO:0007669"/>
    <property type="project" value="UniProtKB-KW"/>
</dbReference>
<keyword evidence="6" id="KW-0378">Hydrolase</keyword>
<keyword evidence="3" id="KW-0540">Nuclease</keyword>
<evidence type="ECO:0000259" key="9">
    <source>
        <dbReference type="PROSITE" id="PS50876"/>
    </source>
</evidence>
<keyword evidence="5" id="KW-0255">Endonuclease</keyword>
<evidence type="ECO:0000256" key="2">
    <source>
        <dbReference type="ARBA" id="ARBA00022695"/>
    </source>
</evidence>
<keyword evidence="2" id="KW-0548">Nucleotidyltransferase</keyword>
<evidence type="ECO:0000313" key="11">
    <source>
        <dbReference type="Proteomes" id="UP000585317"/>
    </source>
</evidence>
<keyword evidence="8" id="KW-0863">Zinc-finger</keyword>
<dbReference type="SUPFAM" id="SSF46919">
    <property type="entry name" value="N-terminal Zn binding domain of HIV integrase"/>
    <property type="match status" value="1"/>
</dbReference>
<keyword evidence="1" id="KW-0808">Transferase</keyword>
<dbReference type="PROSITE" id="PS50876">
    <property type="entry name" value="ZF_INTEGRASE"/>
    <property type="match status" value="1"/>
</dbReference>
<evidence type="ECO:0000256" key="5">
    <source>
        <dbReference type="ARBA" id="ARBA00022759"/>
    </source>
</evidence>
<dbReference type="Pfam" id="PF02022">
    <property type="entry name" value="Integrase_Zn"/>
    <property type="match status" value="1"/>
</dbReference>
<accession>A0A7L4DZ25</accession>
<dbReference type="GO" id="GO:0016787">
    <property type="term" value="F:hydrolase activity"/>
    <property type="evidence" value="ECO:0007669"/>
    <property type="project" value="UniProtKB-KW"/>
</dbReference>
<organism evidence="10 11">
    <name type="scientific">Hirundo rustica</name>
    <name type="common">Barn swallow</name>
    <dbReference type="NCBI Taxonomy" id="43150"/>
    <lineage>
        <taxon>Eukaryota</taxon>
        <taxon>Metazoa</taxon>
        <taxon>Chordata</taxon>
        <taxon>Craniata</taxon>
        <taxon>Vertebrata</taxon>
        <taxon>Euteleostomi</taxon>
        <taxon>Archelosauria</taxon>
        <taxon>Archosauria</taxon>
        <taxon>Dinosauria</taxon>
        <taxon>Saurischia</taxon>
        <taxon>Theropoda</taxon>
        <taxon>Coelurosauria</taxon>
        <taxon>Aves</taxon>
        <taxon>Neognathae</taxon>
        <taxon>Neoaves</taxon>
        <taxon>Telluraves</taxon>
        <taxon>Australaves</taxon>
        <taxon>Passeriformes</taxon>
        <taxon>Sylvioidea</taxon>
        <taxon>Hirundinidae</taxon>
        <taxon>Hirundo</taxon>
    </lineage>
</organism>
<name>A0A7L4DZ25_HIRRU</name>
<keyword evidence="4" id="KW-0479">Metal-binding</keyword>
<gene>
    <name evidence="10" type="primary">Ervk7</name>
    <name evidence="10" type="ORF">HIRRUS_R16114</name>
</gene>
<evidence type="ECO:0000256" key="4">
    <source>
        <dbReference type="ARBA" id="ARBA00022723"/>
    </source>
</evidence>
<feature type="non-terminal residue" evidence="10">
    <location>
        <position position="1"/>
    </location>
</feature>
<sequence length="91" mass="9956">MGALQPGLPTPSMIPQGWPIVIDLKDCFFTIALHPEDYHFAFSLPSTFTAASEAHAFFHQNTAALSKDYVISMSQARMIVSACPDCQCFSS</sequence>
<keyword evidence="8" id="KW-0862">Zinc</keyword>
<dbReference type="Gene3D" id="1.10.10.200">
    <property type="match status" value="1"/>
</dbReference>
<evidence type="ECO:0000313" key="10">
    <source>
        <dbReference type="EMBL" id="NXW67714.1"/>
    </source>
</evidence>
<dbReference type="InterPro" id="IPR003308">
    <property type="entry name" value="Integrase_Zn-bd_dom_N"/>
</dbReference>
<dbReference type="InterPro" id="IPR043502">
    <property type="entry name" value="DNA/RNA_pol_sf"/>
</dbReference>
<dbReference type="PANTHER" id="PTHR41694:SF3">
    <property type="entry name" value="RNA-DIRECTED DNA POLYMERASE-RELATED"/>
    <property type="match status" value="1"/>
</dbReference>
<keyword evidence="7" id="KW-0695">RNA-directed DNA polymerase</keyword>
<dbReference type="EMBL" id="VZZX01000584">
    <property type="protein sequence ID" value="NXW67714.1"/>
    <property type="molecule type" value="Genomic_DNA"/>
</dbReference>
<evidence type="ECO:0000256" key="1">
    <source>
        <dbReference type="ARBA" id="ARBA00022679"/>
    </source>
</evidence>
<dbReference type="GO" id="GO:0035613">
    <property type="term" value="F:RNA stem-loop binding"/>
    <property type="evidence" value="ECO:0007669"/>
    <property type="project" value="TreeGrafter"/>
</dbReference>
<evidence type="ECO:0000256" key="6">
    <source>
        <dbReference type="ARBA" id="ARBA00022801"/>
    </source>
</evidence>
<comment type="caution">
    <text evidence="10">The sequence shown here is derived from an EMBL/GenBank/DDBJ whole genome shotgun (WGS) entry which is preliminary data.</text>
</comment>
<dbReference type="GO" id="GO:0003964">
    <property type="term" value="F:RNA-directed DNA polymerase activity"/>
    <property type="evidence" value="ECO:0007669"/>
    <property type="project" value="UniProtKB-KW"/>
</dbReference>
<evidence type="ECO:0000256" key="3">
    <source>
        <dbReference type="ARBA" id="ARBA00022722"/>
    </source>
</evidence>